<evidence type="ECO:0000256" key="1">
    <source>
        <dbReference type="ARBA" id="ARBA00022737"/>
    </source>
</evidence>
<dbReference type="SUPFAM" id="SSF52540">
    <property type="entry name" value="P-loop containing nucleoside triphosphate hydrolases"/>
    <property type="match status" value="1"/>
</dbReference>
<keyword evidence="1" id="KW-0677">Repeat</keyword>
<feature type="repeat" description="ANK" evidence="3">
    <location>
        <begin position="554"/>
        <end position="575"/>
    </location>
</feature>
<sequence>MQTVPSTGDWILNDDTYLQWKRGEFKHLWCYGKAGVGKTVLATKIIHHLREENIQRGSYDKKTRGLLYVYFDYQQRDTQTPAAILADLLSQLLSHKQSVLPVTVRLYNDSEDEDELLGPLAYLHPLEAEAAIYHQVYLVLDGLDEYIDETNENRPKILMDIISDLPENFKVLVTSRSHKNIFESVKFDKYISIKASDKDLAAFLEWRIGRSNVLERAFQDSGNKSDGIWGMNNSDLVAKFQGNFLHAQLEINAIEDDTAHNAMDNSPRSSSFFYERAILRIESQKDPERDIALAALNWVCYAARPLSITEFSQAIAGHQVSSTINSNTMEFICAGLVTVDDSDVIRLLHYTAHEFLERKAYVRFRDSHISLARRCLDDLLERSLTDAYSNPQRVSTERSAYLTYDADHWGYHFRRARGDPEASRLAKVLLGNQRKISEALGYMETIPSHLKLGVTALHISTFFGSKELVLHSIRHLAIDIDSGTGTSHTATHWAVIFQQHRILQVLLEQGANADAQDAKGRTPLHLAISTHDEWSIRILLEHSRSFNGGVEDEKGFTPLRFAAREGHLWAVKLLLPASVHYIDAEDKDGYSALRWAFKMGHDSIVRLLVDAGANINTPSSRDNWLIMSEAAANCQARAHIIRFLLLERPGLRVELNKQDWVEKAPLQLAVEYGGSDVAYLLLRAGADPSIRDKAGRTLVHHLIENWSNIQDKAVLWMLVEHRCNLELRDDTHGQTALELAITQGNMSATWLLVQNGALLGTQDSQGRTPLHLAVESKQPLIASLLLDKGAKYKVLDINGYAPLHNATEMDNHAMISTFLTRGMGQNVRSKSGQTPLHLAVMKKHTAQIQSLLQHRADPDISDRSGRTPLYLAIMETKCPHAVGMLVHATRQLRAAANYEQQSYLHLAALSGELALVQTVLAAGAIPINQQDAQGRTPLHAAIANARSTVIARHLVRDLGADVNVADIDGYSALHHAAELGDKDLISTLVAHNGDVHGRNKQRKTPIEVAESAGHTKIRWA</sequence>
<dbReference type="Pfam" id="PF00023">
    <property type="entry name" value="Ank"/>
    <property type="match status" value="3"/>
</dbReference>
<dbReference type="PROSITE" id="PS50088">
    <property type="entry name" value="ANK_REPEAT"/>
    <property type="match status" value="11"/>
</dbReference>
<dbReference type="Pfam" id="PF24883">
    <property type="entry name" value="NPHP3_N"/>
    <property type="match status" value="1"/>
</dbReference>
<dbReference type="Gene3D" id="3.40.50.300">
    <property type="entry name" value="P-loop containing nucleotide triphosphate hydrolases"/>
    <property type="match status" value="1"/>
</dbReference>
<keyword evidence="2 3" id="KW-0040">ANK repeat</keyword>
<dbReference type="PANTHER" id="PTHR24123:SF33">
    <property type="entry name" value="PROTEIN HOS4"/>
    <property type="match status" value="1"/>
</dbReference>
<dbReference type="InterPro" id="IPR007111">
    <property type="entry name" value="NACHT_NTPase"/>
</dbReference>
<evidence type="ECO:0000259" key="4">
    <source>
        <dbReference type="PROSITE" id="PS50837"/>
    </source>
</evidence>
<organism evidence="5 6">
    <name type="scientific">Apiospora saccharicola</name>
    <dbReference type="NCBI Taxonomy" id="335842"/>
    <lineage>
        <taxon>Eukaryota</taxon>
        <taxon>Fungi</taxon>
        <taxon>Dikarya</taxon>
        <taxon>Ascomycota</taxon>
        <taxon>Pezizomycotina</taxon>
        <taxon>Sordariomycetes</taxon>
        <taxon>Xylariomycetidae</taxon>
        <taxon>Amphisphaeriales</taxon>
        <taxon>Apiosporaceae</taxon>
        <taxon>Apiospora</taxon>
    </lineage>
</organism>
<protein>
    <submittedName>
        <fullName evidence="5">Ankyrin repeat-containing protein</fullName>
    </submittedName>
</protein>
<dbReference type="PROSITE" id="PS50297">
    <property type="entry name" value="ANK_REP_REGION"/>
    <property type="match status" value="10"/>
</dbReference>
<feature type="repeat" description="ANK" evidence="3">
    <location>
        <begin position="661"/>
        <end position="693"/>
    </location>
</feature>
<dbReference type="PRINTS" id="PR01415">
    <property type="entry name" value="ANKYRIN"/>
</dbReference>
<accession>A0ABR1VDK0</accession>
<feature type="repeat" description="ANK" evidence="3">
    <location>
        <begin position="588"/>
        <end position="620"/>
    </location>
</feature>
<evidence type="ECO:0000313" key="5">
    <source>
        <dbReference type="EMBL" id="KAK8068315.1"/>
    </source>
</evidence>
<dbReference type="SUPFAM" id="SSF48403">
    <property type="entry name" value="Ankyrin repeat"/>
    <property type="match status" value="3"/>
</dbReference>
<feature type="repeat" description="ANK" evidence="3">
    <location>
        <begin position="765"/>
        <end position="797"/>
    </location>
</feature>
<keyword evidence="6" id="KW-1185">Reference proteome</keyword>
<dbReference type="InterPro" id="IPR002110">
    <property type="entry name" value="Ankyrin_rpt"/>
</dbReference>
<dbReference type="PROSITE" id="PS50837">
    <property type="entry name" value="NACHT"/>
    <property type="match status" value="1"/>
</dbReference>
<feature type="domain" description="NACHT" evidence="4">
    <location>
        <begin position="26"/>
        <end position="177"/>
    </location>
</feature>
<dbReference type="Gene3D" id="1.25.40.20">
    <property type="entry name" value="Ankyrin repeat-containing domain"/>
    <property type="match status" value="3"/>
</dbReference>
<dbReference type="InterPro" id="IPR051165">
    <property type="entry name" value="Multifunctional_ANK_Repeat"/>
</dbReference>
<dbReference type="InterPro" id="IPR027417">
    <property type="entry name" value="P-loop_NTPase"/>
</dbReference>
<dbReference type="Pfam" id="PF22939">
    <property type="entry name" value="WHD_GPIID"/>
    <property type="match status" value="1"/>
</dbReference>
<comment type="caution">
    <text evidence="5">The sequence shown here is derived from an EMBL/GenBank/DDBJ whole genome shotgun (WGS) entry which is preliminary data.</text>
</comment>
<evidence type="ECO:0000256" key="3">
    <source>
        <dbReference type="PROSITE-ProRule" id="PRU00023"/>
    </source>
</evidence>
<feature type="repeat" description="ANK" evidence="3">
    <location>
        <begin position="831"/>
        <end position="863"/>
    </location>
</feature>
<feature type="repeat" description="ANK" evidence="3">
    <location>
        <begin position="732"/>
        <end position="764"/>
    </location>
</feature>
<dbReference type="InterPro" id="IPR056884">
    <property type="entry name" value="NPHP3-like_N"/>
</dbReference>
<dbReference type="InterPro" id="IPR054471">
    <property type="entry name" value="GPIID_WHD"/>
</dbReference>
<feature type="repeat" description="ANK" evidence="3">
    <location>
        <begin position="798"/>
        <end position="830"/>
    </location>
</feature>
<feature type="repeat" description="ANK" evidence="3">
    <location>
        <begin position="519"/>
        <end position="547"/>
    </location>
</feature>
<dbReference type="EMBL" id="JAQQWM010000004">
    <property type="protein sequence ID" value="KAK8068315.1"/>
    <property type="molecule type" value="Genomic_DNA"/>
</dbReference>
<name>A0ABR1VDK0_9PEZI</name>
<feature type="repeat" description="ANK" evidence="3">
    <location>
        <begin position="486"/>
        <end position="518"/>
    </location>
</feature>
<gene>
    <name evidence="5" type="ORF">PG996_007427</name>
</gene>
<feature type="repeat" description="ANK" evidence="3">
    <location>
        <begin position="933"/>
        <end position="967"/>
    </location>
</feature>
<dbReference type="SMART" id="SM00248">
    <property type="entry name" value="ANK"/>
    <property type="match status" value="15"/>
</dbReference>
<feature type="repeat" description="ANK" evidence="3">
    <location>
        <begin position="968"/>
        <end position="1000"/>
    </location>
</feature>
<dbReference type="PANTHER" id="PTHR24123">
    <property type="entry name" value="ANKYRIN REPEAT-CONTAINING"/>
    <property type="match status" value="1"/>
</dbReference>
<proteinExistence type="predicted"/>
<dbReference type="Proteomes" id="UP001446871">
    <property type="component" value="Unassembled WGS sequence"/>
</dbReference>
<dbReference type="InterPro" id="IPR036770">
    <property type="entry name" value="Ankyrin_rpt-contain_sf"/>
</dbReference>
<evidence type="ECO:0000313" key="6">
    <source>
        <dbReference type="Proteomes" id="UP001446871"/>
    </source>
</evidence>
<reference evidence="5 6" key="1">
    <citation type="submission" date="2023-01" db="EMBL/GenBank/DDBJ databases">
        <title>Analysis of 21 Apiospora genomes using comparative genomics revels a genus with tremendous synthesis potential of carbohydrate active enzymes and secondary metabolites.</title>
        <authorList>
            <person name="Sorensen T."/>
        </authorList>
    </citation>
    <scope>NUCLEOTIDE SEQUENCE [LARGE SCALE GENOMIC DNA]</scope>
    <source>
        <strain evidence="5 6">CBS 83171</strain>
    </source>
</reference>
<evidence type="ECO:0000256" key="2">
    <source>
        <dbReference type="ARBA" id="ARBA00023043"/>
    </source>
</evidence>
<dbReference type="Pfam" id="PF12796">
    <property type="entry name" value="Ank_2"/>
    <property type="match status" value="4"/>
</dbReference>